<dbReference type="InterPro" id="IPR037069">
    <property type="entry name" value="AcylCoA_DH/ox_N_sf"/>
</dbReference>
<evidence type="ECO:0000256" key="3">
    <source>
        <dbReference type="ARBA" id="ARBA00022630"/>
    </source>
</evidence>
<evidence type="ECO:0000256" key="5">
    <source>
        <dbReference type="ARBA" id="ARBA00023002"/>
    </source>
</evidence>
<dbReference type="InterPro" id="IPR009075">
    <property type="entry name" value="AcylCo_DH/oxidase_C"/>
</dbReference>
<evidence type="ECO:0000256" key="2">
    <source>
        <dbReference type="ARBA" id="ARBA00009347"/>
    </source>
</evidence>
<dbReference type="InterPro" id="IPR036250">
    <property type="entry name" value="AcylCo_DH-like_C"/>
</dbReference>
<dbReference type="Pfam" id="PF00441">
    <property type="entry name" value="Acyl-CoA_dh_1"/>
    <property type="match status" value="1"/>
</dbReference>
<comment type="similarity">
    <text evidence="2 6">Belongs to the acyl-CoA dehydrogenase family.</text>
</comment>
<dbReference type="PANTHER" id="PTHR43884">
    <property type="entry name" value="ACYL-COA DEHYDROGENASE"/>
    <property type="match status" value="1"/>
</dbReference>
<evidence type="ECO:0000313" key="10">
    <source>
        <dbReference type="EMBL" id="GEA38475.1"/>
    </source>
</evidence>
<dbReference type="PROSITE" id="PS00073">
    <property type="entry name" value="ACYL_COA_DH_2"/>
    <property type="match status" value="1"/>
</dbReference>
<dbReference type="FunFam" id="2.40.110.10:FF:000001">
    <property type="entry name" value="Acyl-CoA dehydrogenase, mitochondrial"/>
    <property type="match status" value="1"/>
</dbReference>
<sequence>MNYMLTEREKLVQELARKVAEDKVRPVAQQLDAEQTFPSFLFSELAQTELCGVAIPEEYGGLGGNEMETILVIEELSRACAGIALAFAGTVLATYPILLYGSEEQKQEYLPKIASGKKIGAFALTEEGAGSDASAVKTTAVRDKGGYCLSGVKQWITNGGQADFYVVIANSDSSKGARGLAAFLVDSNTKGLTIGKKENKMGIRASSTTQLYFDCCWVPDNRVIGKVGEGFRIAMKTLDYSRPGVAAQALGIAQGAFEDASVYTKNRVQFGQRVSQFQAVQHILADMAIQIEAARALLYQTCRMIDSGIRNFSKEAAMAKVFASDMAMKVTVDAVQLMGGCGYMKDYPVEKRMRDAKITQIYEGTNQIQRNIIAHELLKGRK</sequence>
<dbReference type="SUPFAM" id="SSF56645">
    <property type="entry name" value="Acyl-CoA dehydrogenase NM domain-like"/>
    <property type="match status" value="1"/>
</dbReference>
<dbReference type="InterPro" id="IPR009100">
    <property type="entry name" value="AcylCoA_DH/oxidase_NM_dom_sf"/>
</dbReference>
<comment type="cofactor">
    <cofactor evidence="1 6">
        <name>FAD</name>
        <dbReference type="ChEBI" id="CHEBI:57692"/>
    </cofactor>
</comment>
<dbReference type="RefSeq" id="WP_074925819.1">
    <property type="nucleotide sequence ID" value="NZ_AP031445.1"/>
</dbReference>
<dbReference type="InterPro" id="IPR006089">
    <property type="entry name" value="Acyl-CoA_DH_CS"/>
</dbReference>
<feature type="domain" description="Acyl-CoA oxidase/dehydrogenase middle" evidence="8">
    <location>
        <begin position="121"/>
        <end position="214"/>
    </location>
</feature>
<accession>A0A1I2W130</accession>
<dbReference type="GO" id="GO:0050660">
    <property type="term" value="F:flavin adenine dinucleotide binding"/>
    <property type="evidence" value="ECO:0007669"/>
    <property type="project" value="InterPro"/>
</dbReference>
<keyword evidence="4 6" id="KW-0274">FAD</keyword>
<dbReference type="Pfam" id="PF02770">
    <property type="entry name" value="Acyl-CoA_dh_M"/>
    <property type="match status" value="1"/>
</dbReference>
<dbReference type="FunFam" id="1.20.140.10:FF:000004">
    <property type="entry name" value="Acyl-CoA dehydrogenase FadE25"/>
    <property type="match status" value="1"/>
</dbReference>
<keyword evidence="3 6" id="KW-0285">Flavoprotein</keyword>
<reference evidence="10 11" key="1">
    <citation type="submission" date="2019-06" db="EMBL/GenBank/DDBJ databases">
        <title>Draft genome sequence of [Clostridium] clostridioforme NBRC 113352.</title>
        <authorList>
            <person name="Miura T."/>
            <person name="Furukawa M."/>
            <person name="Shimamura M."/>
            <person name="Ohyama Y."/>
            <person name="Yamazoe A."/>
            <person name="Kawasaki H."/>
        </authorList>
    </citation>
    <scope>NUCLEOTIDE SEQUENCE [LARGE SCALE GENOMIC DNA]</scope>
    <source>
        <strain evidence="10 11">NBRC 113352</strain>
    </source>
</reference>
<organism evidence="10 11">
    <name type="scientific">Enterocloster clostridioformis</name>
    <dbReference type="NCBI Taxonomy" id="1531"/>
    <lineage>
        <taxon>Bacteria</taxon>
        <taxon>Bacillati</taxon>
        <taxon>Bacillota</taxon>
        <taxon>Clostridia</taxon>
        <taxon>Lachnospirales</taxon>
        <taxon>Lachnospiraceae</taxon>
        <taxon>Enterocloster</taxon>
    </lineage>
</organism>
<keyword evidence="5 6" id="KW-0560">Oxidoreductase</keyword>
<dbReference type="InterPro" id="IPR046373">
    <property type="entry name" value="Acyl-CoA_Oxase/DH_mid-dom_sf"/>
</dbReference>
<evidence type="ECO:0000259" key="7">
    <source>
        <dbReference type="Pfam" id="PF00441"/>
    </source>
</evidence>
<feature type="domain" description="Acyl-CoA dehydrogenase/oxidase N-terminal" evidence="9">
    <location>
        <begin position="6"/>
        <end position="117"/>
    </location>
</feature>
<dbReference type="PIRSF" id="PIRSF016578">
    <property type="entry name" value="HsaA"/>
    <property type="match status" value="1"/>
</dbReference>
<gene>
    <name evidence="10" type="ORF">Ccl03g_41880</name>
</gene>
<dbReference type="PROSITE" id="PS00072">
    <property type="entry name" value="ACYL_COA_DH_1"/>
    <property type="match status" value="1"/>
</dbReference>
<dbReference type="EMBL" id="BJLB01000001">
    <property type="protein sequence ID" value="GEA38475.1"/>
    <property type="molecule type" value="Genomic_DNA"/>
</dbReference>
<evidence type="ECO:0000256" key="6">
    <source>
        <dbReference type="RuleBase" id="RU362125"/>
    </source>
</evidence>
<evidence type="ECO:0000259" key="9">
    <source>
        <dbReference type="Pfam" id="PF02771"/>
    </source>
</evidence>
<comment type="caution">
    <text evidence="10">The sequence shown here is derived from an EMBL/GenBank/DDBJ whole genome shotgun (WGS) entry which is preliminary data.</text>
</comment>
<dbReference type="Pfam" id="PF02771">
    <property type="entry name" value="Acyl-CoA_dh_N"/>
    <property type="match status" value="1"/>
</dbReference>
<dbReference type="Gene3D" id="1.20.140.10">
    <property type="entry name" value="Butyryl-CoA Dehydrogenase, subunit A, domain 3"/>
    <property type="match status" value="1"/>
</dbReference>
<protein>
    <submittedName>
        <fullName evidence="10">Acyl-CoA dehydrogenase</fullName>
    </submittedName>
</protein>
<dbReference type="Gene3D" id="2.40.110.10">
    <property type="entry name" value="Butyryl-CoA Dehydrogenase, subunit A, domain 2"/>
    <property type="match status" value="1"/>
</dbReference>
<dbReference type="InterPro" id="IPR006091">
    <property type="entry name" value="Acyl-CoA_Oxase/DH_mid-dom"/>
</dbReference>
<dbReference type="GO" id="GO:0003995">
    <property type="term" value="F:acyl-CoA dehydrogenase activity"/>
    <property type="evidence" value="ECO:0007669"/>
    <property type="project" value="InterPro"/>
</dbReference>
<dbReference type="Proteomes" id="UP000315200">
    <property type="component" value="Unassembled WGS sequence"/>
</dbReference>
<dbReference type="FunFam" id="1.10.540.10:FF:000002">
    <property type="entry name" value="Acyl-CoA dehydrogenase FadE19"/>
    <property type="match status" value="1"/>
</dbReference>
<dbReference type="InterPro" id="IPR013786">
    <property type="entry name" value="AcylCoA_DH/ox_N"/>
</dbReference>
<feature type="domain" description="Acyl-CoA dehydrogenase/oxidase C-terminal" evidence="7">
    <location>
        <begin position="228"/>
        <end position="377"/>
    </location>
</feature>
<evidence type="ECO:0000259" key="8">
    <source>
        <dbReference type="Pfam" id="PF02770"/>
    </source>
</evidence>
<name>A0A1I2W130_9FIRM</name>
<dbReference type="AlphaFoldDB" id="A0A1I2W130"/>
<dbReference type="PANTHER" id="PTHR43884:SF12">
    <property type="entry name" value="ISOVALERYL-COA DEHYDROGENASE, MITOCHONDRIAL-RELATED"/>
    <property type="match status" value="1"/>
</dbReference>
<proteinExistence type="inferred from homology"/>
<evidence type="ECO:0000256" key="1">
    <source>
        <dbReference type="ARBA" id="ARBA00001974"/>
    </source>
</evidence>
<evidence type="ECO:0000313" key="11">
    <source>
        <dbReference type="Proteomes" id="UP000315200"/>
    </source>
</evidence>
<dbReference type="SUPFAM" id="SSF47203">
    <property type="entry name" value="Acyl-CoA dehydrogenase C-terminal domain-like"/>
    <property type="match status" value="1"/>
</dbReference>
<dbReference type="Gene3D" id="1.10.540.10">
    <property type="entry name" value="Acyl-CoA dehydrogenase/oxidase, N-terminal domain"/>
    <property type="match status" value="1"/>
</dbReference>
<evidence type="ECO:0000256" key="4">
    <source>
        <dbReference type="ARBA" id="ARBA00022827"/>
    </source>
</evidence>